<dbReference type="GO" id="GO:0016705">
    <property type="term" value="F:oxidoreductase activity, acting on paired donors, with incorporation or reduction of molecular oxygen"/>
    <property type="evidence" value="ECO:0007669"/>
    <property type="project" value="InterPro"/>
</dbReference>
<keyword evidence="9" id="KW-1185">Reference proteome</keyword>
<keyword evidence="4 6" id="KW-0408">Iron</keyword>
<gene>
    <name evidence="8" type="ORF">D4764_15G0005450</name>
</gene>
<dbReference type="GO" id="GO:0005506">
    <property type="term" value="F:iron ion binding"/>
    <property type="evidence" value="ECO:0007669"/>
    <property type="project" value="InterPro"/>
</dbReference>
<evidence type="ECO:0000256" key="1">
    <source>
        <dbReference type="ARBA" id="ARBA00010617"/>
    </source>
</evidence>
<protein>
    <submittedName>
        <fullName evidence="8">Cholesterol 7-alpha-monooxygenase</fullName>
    </submittedName>
</protein>
<feature type="signal peptide" evidence="7">
    <location>
        <begin position="1"/>
        <end position="20"/>
    </location>
</feature>
<sequence length="622" mass="69924">MSGLLLLLVGVLSLLVCVLRRRIRFMTEGERSVTSLITVHGSTHHPALSHCTRPGQLDSSRPVLVKDHGLKLGGADSLGCPEPAEEPVTKGSPARVQQALEAGLTYCHNETGQPSAGGLRPPTEAQDTRRDMMDWSGLAELGQLGPGSRRDNEPPLVAGWIPFVGKAVEFGRDAQGFLLQQKKKFGDVFTVLIAGKYMTFIMDPLMYPNIIKHGRQLDFHSFSDSVAPVVFGYPPVRSWKTPSLHEDIQRAFKLLQGDHLCALTEGMMGNLMMLLRQDHLGRRPGAGPGWKSGDMYEFCSRVMFEATFLTLYGIPQEGGRHDGMDELRKDLFQFDGWFPWLVAGVPIGLLRQAKTSRNKLMRSLLPMRISSWSNRSQFIRRRQELVEKVDALKDVDRAAHHFAMLWASVANTIPACFWSMYNLVSHPDALQVVRQQILDELKLSGVQFSTDTDVTLSRDLLDKLLYLESSINESLRLSSASMNIRVAQEDFSLHLKNERSANVRKGDIIVLYPQSLHMDPEVYEDPQTFQFDRYVQDSKGGFFKGGQRLKYYLMPFGSGSSMCPGRHFAVNEIKQFLCLMLLYFNLELEPGQTRATVDSSRAGLGILFPSAKVHFRYRLRCV</sequence>
<keyword evidence="2 6" id="KW-0349">Heme</keyword>
<proteinExistence type="inferred from homology"/>
<evidence type="ECO:0000256" key="4">
    <source>
        <dbReference type="ARBA" id="ARBA00023004"/>
    </source>
</evidence>
<feature type="chain" id="PRO_5022905150" evidence="7">
    <location>
        <begin position="21"/>
        <end position="622"/>
    </location>
</feature>
<keyword evidence="3 6" id="KW-0479">Metal-binding</keyword>
<keyword evidence="8" id="KW-0503">Monooxygenase</keyword>
<keyword evidence="5" id="KW-0753">Steroid metabolism</keyword>
<dbReference type="CDD" id="cd20632">
    <property type="entry name" value="CYP7B1"/>
    <property type="match status" value="1"/>
</dbReference>
<keyword evidence="7" id="KW-0732">Signal</keyword>
<comment type="similarity">
    <text evidence="1">Belongs to the cytochrome P450 family.</text>
</comment>
<feature type="binding site" description="axial binding residue" evidence="6">
    <location>
        <position position="563"/>
    </location>
    <ligand>
        <name>heme</name>
        <dbReference type="ChEBI" id="CHEBI:30413"/>
    </ligand>
    <ligandPart>
        <name>Fe</name>
        <dbReference type="ChEBI" id="CHEBI:18248"/>
    </ligandPart>
</feature>
<evidence type="ECO:0000256" key="2">
    <source>
        <dbReference type="ARBA" id="ARBA00022617"/>
    </source>
</evidence>
<dbReference type="InterPro" id="IPR050529">
    <property type="entry name" value="CYP450_sterol_14alpha_dmase"/>
</dbReference>
<evidence type="ECO:0000256" key="3">
    <source>
        <dbReference type="ARBA" id="ARBA00022723"/>
    </source>
</evidence>
<dbReference type="PRINTS" id="PR00465">
    <property type="entry name" value="EP450IV"/>
</dbReference>
<dbReference type="PANTHER" id="PTHR24304">
    <property type="entry name" value="CYTOCHROME P450 FAMILY 7"/>
    <property type="match status" value="1"/>
</dbReference>
<keyword evidence="8" id="KW-0560">Oxidoreductase</keyword>
<keyword evidence="5" id="KW-0443">Lipid metabolism</keyword>
<evidence type="ECO:0000256" key="5">
    <source>
        <dbReference type="ARBA" id="ARBA00023221"/>
    </source>
</evidence>
<dbReference type="Gene3D" id="1.10.630.10">
    <property type="entry name" value="Cytochrome P450"/>
    <property type="match status" value="1"/>
</dbReference>
<dbReference type="PANTHER" id="PTHR24304:SF0">
    <property type="entry name" value="CYTOCHROME P450 7B1"/>
    <property type="match status" value="1"/>
</dbReference>
<accession>A0A5C6P303</accession>
<reference evidence="8 9" key="1">
    <citation type="submission" date="2019-04" db="EMBL/GenBank/DDBJ databases">
        <title>Chromosome genome assembly for Takifugu flavidus.</title>
        <authorList>
            <person name="Xiao S."/>
        </authorList>
    </citation>
    <scope>NUCLEOTIDE SEQUENCE [LARGE SCALE GENOMIC DNA]</scope>
    <source>
        <strain evidence="8">HTHZ2018</strain>
        <tissue evidence="8">Muscle</tissue>
    </source>
</reference>
<dbReference type="InterPro" id="IPR036396">
    <property type="entry name" value="Cyt_P450_sf"/>
</dbReference>
<dbReference type="GO" id="GO:0006699">
    <property type="term" value="P:bile acid biosynthetic process"/>
    <property type="evidence" value="ECO:0007669"/>
    <property type="project" value="TreeGrafter"/>
</dbReference>
<dbReference type="InterPro" id="IPR002403">
    <property type="entry name" value="Cyt_P450_E_grp-IV"/>
</dbReference>
<dbReference type="Proteomes" id="UP000324091">
    <property type="component" value="Chromosome 15"/>
</dbReference>
<dbReference type="GO" id="GO:0042632">
    <property type="term" value="P:cholesterol homeostasis"/>
    <property type="evidence" value="ECO:0007669"/>
    <property type="project" value="TreeGrafter"/>
</dbReference>
<evidence type="ECO:0000256" key="7">
    <source>
        <dbReference type="SAM" id="SignalP"/>
    </source>
</evidence>
<dbReference type="GO" id="GO:0020037">
    <property type="term" value="F:heme binding"/>
    <property type="evidence" value="ECO:0007669"/>
    <property type="project" value="InterPro"/>
</dbReference>
<comment type="caution">
    <text evidence="8">The sequence shown here is derived from an EMBL/GenBank/DDBJ whole genome shotgun (WGS) entry which is preliminary data.</text>
</comment>
<name>A0A5C6P303_9TELE</name>
<evidence type="ECO:0000313" key="8">
    <source>
        <dbReference type="EMBL" id="TWW73151.1"/>
    </source>
</evidence>
<dbReference type="GO" id="GO:0008395">
    <property type="term" value="F:steroid hydroxylase activity"/>
    <property type="evidence" value="ECO:0007669"/>
    <property type="project" value="TreeGrafter"/>
</dbReference>
<comment type="cofactor">
    <cofactor evidence="6">
        <name>heme</name>
        <dbReference type="ChEBI" id="CHEBI:30413"/>
    </cofactor>
</comment>
<dbReference type="AlphaFoldDB" id="A0A5C6P303"/>
<organism evidence="8 9">
    <name type="scientific">Takifugu flavidus</name>
    <name type="common">sansaifugu</name>
    <dbReference type="NCBI Taxonomy" id="433684"/>
    <lineage>
        <taxon>Eukaryota</taxon>
        <taxon>Metazoa</taxon>
        <taxon>Chordata</taxon>
        <taxon>Craniata</taxon>
        <taxon>Vertebrata</taxon>
        <taxon>Euteleostomi</taxon>
        <taxon>Actinopterygii</taxon>
        <taxon>Neopterygii</taxon>
        <taxon>Teleostei</taxon>
        <taxon>Neoteleostei</taxon>
        <taxon>Acanthomorphata</taxon>
        <taxon>Eupercaria</taxon>
        <taxon>Tetraodontiformes</taxon>
        <taxon>Tetradontoidea</taxon>
        <taxon>Tetraodontidae</taxon>
        <taxon>Takifugu</taxon>
    </lineage>
</organism>
<evidence type="ECO:0000256" key="6">
    <source>
        <dbReference type="PIRSR" id="PIRSR602403-1"/>
    </source>
</evidence>
<dbReference type="Pfam" id="PF00067">
    <property type="entry name" value="p450"/>
    <property type="match status" value="1"/>
</dbReference>
<dbReference type="InterPro" id="IPR001128">
    <property type="entry name" value="Cyt_P450"/>
</dbReference>
<evidence type="ECO:0000313" key="9">
    <source>
        <dbReference type="Proteomes" id="UP000324091"/>
    </source>
</evidence>
<dbReference type="SUPFAM" id="SSF48264">
    <property type="entry name" value="Cytochrome P450"/>
    <property type="match status" value="1"/>
</dbReference>
<dbReference type="EMBL" id="RHFK02000007">
    <property type="protein sequence ID" value="TWW73151.1"/>
    <property type="molecule type" value="Genomic_DNA"/>
</dbReference>